<comment type="similarity">
    <text evidence="8 10">Belongs to the adenylosuccinate synthetase family.</text>
</comment>
<comment type="caution">
    <text evidence="11">The sequence shown here is derived from an EMBL/GenBank/DDBJ whole genome shotgun (WGS) entry which is preliminary data.</text>
</comment>
<keyword evidence="5 8" id="KW-0658">Purine biosynthesis</keyword>
<dbReference type="InterPro" id="IPR042111">
    <property type="entry name" value="Adenylosuccinate_synth_dom3"/>
</dbReference>
<feature type="binding site" description="in other chain" evidence="8">
    <location>
        <position position="238"/>
    </location>
    <ligand>
        <name>IMP</name>
        <dbReference type="ChEBI" id="CHEBI:58053"/>
        <note>ligand shared between dimeric partners</note>
    </ligand>
</feature>
<dbReference type="Pfam" id="PF00709">
    <property type="entry name" value="Adenylsucc_synt"/>
    <property type="match status" value="1"/>
</dbReference>
<feature type="binding site" evidence="8">
    <location>
        <position position="13"/>
    </location>
    <ligand>
        <name>Mg(2+)</name>
        <dbReference type="ChEBI" id="CHEBI:18420"/>
    </ligand>
</feature>
<evidence type="ECO:0000313" key="12">
    <source>
        <dbReference type="Proteomes" id="UP000190229"/>
    </source>
</evidence>
<evidence type="ECO:0000256" key="10">
    <source>
        <dbReference type="RuleBase" id="RU000520"/>
    </source>
</evidence>
<dbReference type="GO" id="GO:0000287">
    <property type="term" value="F:magnesium ion binding"/>
    <property type="evidence" value="ECO:0007669"/>
    <property type="project" value="UniProtKB-UniRule"/>
</dbReference>
<name>A0A1V4EST3_9BACL</name>
<accession>A0A1V4EST3</accession>
<evidence type="ECO:0000256" key="6">
    <source>
        <dbReference type="ARBA" id="ARBA00022842"/>
    </source>
</evidence>
<keyword evidence="7 8" id="KW-0342">GTP-binding</keyword>
<dbReference type="SUPFAM" id="SSF52540">
    <property type="entry name" value="P-loop containing nucleoside triphosphate hydrolases"/>
    <property type="match status" value="1"/>
</dbReference>
<dbReference type="PROSITE" id="PS00513">
    <property type="entry name" value="ADENYLOSUCCIN_SYN_2"/>
    <property type="match status" value="1"/>
</dbReference>
<dbReference type="EMBL" id="MWPS01000023">
    <property type="protein sequence ID" value="OPG16006.1"/>
    <property type="molecule type" value="Genomic_DNA"/>
</dbReference>
<reference evidence="11 12" key="1">
    <citation type="submission" date="2017-02" db="EMBL/GenBank/DDBJ databases">
        <title>Draft genome of Acidibacillus ferrooxidans Huett2.</title>
        <authorList>
            <person name="Schopf S."/>
        </authorList>
    </citation>
    <scope>NUCLEOTIDE SEQUENCE [LARGE SCALE GENOMIC DNA]</scope>
    <source>
        <strain evidence="11 12">Huett2</strain>
    </source>
</reference>
<comment type="pathway">
    <text evidence="8 10">Purine metabolism; AMP biosynthesis via de novo pathway; AMP from IMP: step 1/2.</text>
</comment>
<dbReference type="PROSITE" id="PS01266">
    <property type="entry name" value="ADENYLOSUCCIN_SYN_1"/>
    <property type="match status" value="1"/>
</dbReference>
<dbReference type="GO" id="GO:0044208">
    <property type="term" value="P:'de novo' AMP biosynthetic process"/>
    <property type="evidence" value="ECO:0007669"/>
    <property type="project" value="UniProtKB-UniRule"/>
</dbReference>
<feature type="active site" description="Proton acceptor" evidence="8">
    <location>
        <position position="13"/>
    </location>
</feature>
<evidence type="ECO:0000256" key="1">
    <source>
        <dbReference type="ARBA" id="ARBA00011738"/>
    </source>
</evidence>
<keyword evidence="3 8" id="KW-0479">Metal-binding</keyword>
<evidence type="ECO:0000256" key="4">
    <source>
        <dbReference type="ARBA" id="ARBA00022741"/>
    </source>
</evidence>
<evidence type="ECO:0000256" key="7">
    <source>
        <dbReference type="ARBA" id="ARBA00023134"/>
    </source>
</evidence>
<keyword evidence="4 8" id="KW-0547">Nucleotide-binding</keyword>
<dbReference type="HAMAP" id="MF_00011">
    <property type="entry name" value="Adenylosucc_synth"/>
    <property type="match status" value="1"/>
</dbReference>
<dbReference type="GO" id="GO:0046040">
    <property type="term" value="P:IMP metabolic process"/>
    <property type="evidence" value="ECO:0007669"/>
    <property type="project" value="TreeGrafter"/>
</dbReference>
<dbReference type="NCBIfam" id="TIGR00184">
    <property type="entry name" value="purA"/>
    <property type="match status" value="1"/>
</dbReference>
<dbReference type="InterPro" id="IPR027417">
    <property type="entry name" value="P-loop_NTPase"/>
</dbReference>
<feature type="binding site" description="in other chain" evidence="8">
    <location>
        <begin position="13"/>
        <end position="16"/>
    </location>
    <ligand>
        <name>IMP</name>
        <dbReference type="ChEBI" id="CHEBI:58053"/>
        <note>ligand shared between dimeric partners</note>
    </ligand>
</feature>
<feature type="binding site" evidence="8">
    <location>
        <begin position="412"/>
        <end position="414"/>
    </location>
    <ligand>
        <name>GTP</name>
        <dbReference type="ChEBI" id="CHEBI:37565"/>
    </ligand>
</feature>
<gene>
    <name evidence="8" type="primary">purA</name>
    <name evidence="11" type="ORF">B2M26_08865</name>
</gene>
<dbReference type="Gene3D" id="1.10.300.10">
    <property type="entry name" value="Adenylosuccinate Synthetase, subunit A, domain 2"/>
    <property type="match status" value="1"/>
</dbReference>
<feature type="binding site" evidence="8">
    <location>
        <position position="142"/>
    </location>
    <ligand>
        <name>IMP</name>
        <dbReference type="ChEBI" id="CHEBI:58053"/>
        <note>ligand shared between dimeric partners</note>
    </ligand>
</feature>
<dbReference type="AlphaFoldDB" id="A0A1V4EST3"/>
<dbReference type="UniPathway" id="UPA00075">
    <property type="reaction ID" value="UER00335"/>
</dbReference>
<evidence type="ECO:0000256" key="8">
    <source>
        <dbReference type="HAMAP-Rule" id="MF_00011"/>
    </source>
</evidence>
<comment type="cofactor">
    <cofactor evidence="8">
        <name>Mg(2+)</name>
        <dbReference type="ChEBI" id="CHEBI:18420"/>
    </cofactor>
    <text evidence="8">Binds 1 Mg(2+) ion per subunit.</text>
</comment>
<dbReference type="InterPro" id="IPR018220">
    <property type="entry name" value="Adenylosuccin_syn_GTP-bd"/>
</dbReference>
<dbReference type="InterPro" id="IPR001114">
    <property type="entry name" value="Adenylosuccinate_synthetase"/>
</dbReference>
<keyword evidence="6 8" id="KW-0460">Magnesium</keyword>
<comment type="catalytic activity">
    <reaction evidence="8 10">
        <text>IMP + L-aspartate + GTP = N(6)-(1,2-dicarboxyethyl)-AMP + GDP + phosphate + 2 H(+)</text>
        <dbReference type="Rhea" id="RHEA:15753"/>
        <dbReference type="ChEBI" id="CHEBI:15378"/>
        <dbReference type="ChEBI" id="CHEBI:29991"/>
        <dbReference type="ChEBI" id="CHEBI:37565"/>
        <dbReference type="ChEBI" id="CHEBI:43474"/>
        <dbReference type="ChEBI" id="CHEBI:57567"/>
        <dbReference type="ChEBI" id="CHEBI:58053"/>
        <dbReference type="ChEBI" id="CHEBI:58189"/>
        <dbReference type="EC" id="6.3.4.4"/>
    </reaction>
</comment>
<evidence type="ECO:0000313" key="11">
    <source>
        <dbReference type="EMBL" id="OPG16006.1"/>
    </source>
</evidence>
<dbReference type="PANTHER" id="PTHR11846">
    <property type="entry name" value="ADENYLOSUCCINATE SYNTHETASE"/>
    <property type="match status" value="1"/>
</dbReference>
<feature type="binding site" description="in other chain" evidence="8">
    <location>
        <position position="128"/>
    </location>
    <ligand>
        <name>IMP</name>
        <dbReference type="ChEBI" id="CHEBI:58053"/>
        <note>ligand shared between dimeric partners</note>
    </ligand>
</feature>
<dbReference type="EC" id="6.3.4.4" evidence="8 10"/>
<dbReference type="Gene3D" id="3.90.170.10">
    <property type="entry name" value="Adenylosuccinate Synthetase, subunit A, domain 3"/>
    <property type="match status" value="1"/>
</dbReference>
<evidence type="ECO:0000256" key="2">
    <source>
        <dbReference type="ARBA" id="ARBA00022598"/>
    </source>
</evidence>
<dbReference type="InterPro" id="IPR042110">
    <property type="entry name" value="Adenylosuccinate_synth_dom2"/>
</dbReference>
<dbReference type="NCBIfam" id="NF002223">
    <property type="entry name" value="PRK01117.1"/>
    <property type="match status" value="1"/>
</dbReference>
<feature type="binding site" evidence="8">
    <location>
        <begin position="12"/>
        <end position="18"/>
    </location>
    <ligand>
        <name>GTP</name>
        <dbReference type="ChEBI" id="CHEBI:37565"/>
    </ligand>
</feature>
<feature type="active site" description="Proton donor" evidence="8">
    <location>
        <position position="41"/>
    </location>
</feature>
<keyword evidence="2 8" id="KW-0436">Ligase</keyword>
<dbReference type="GO" id="GO:0005525">
    <property type="term" value="F:GTP binding"/>
    <property type="evidence" value="ECO:0007669"/>
    <property type="project" value="UniProtKB-UniRule"/>
</dbReference>
<feature type="binding site" evidence="8">
    <location>
        <begin position="40"/>
        <end position="42"/>
    </location>
    <ligand>
        <name>GTP</name>
        <dbReference type="ChEBI" id="CHEBI:37565"/>
    </ligand>
</feature>
<sequence length="427" mass="47136">MSTVVVVGTQWGDEGKGKITDYLAEKADVVARYQGGNNAGHRIRLGDQKFDLHLLPSGILYQDKVCVIGNGMVVDPRALIEEMDYLKQLDVTLGTLVISDRAHLVMPYHIRLDELEEERKGASKIGTTRKGIGPAYMDKAARIGIRVVDLLDREVFRAMVERNLLEKNRLFERYYEADGFTVEEIMDAYLPLAELIRPFVTDTSVVLEAAILKGQDVLFEGAQATMLDLDHGTYPYVTASNPVAGGVCIGSGVGPTEIDQVIGVVKAYTTRVGEGPFVSELTDALGDHIREVGHEYGVTTGRPRRVGWFDSVVTRHARRVSGLDSIAVTKLDILSGLDELRICIAYDWNGQRLDAVPASIKQLSECKPIYESLPGWQSDISTVRSFDELPKEAQSYLNRLSELTGAPISLFGTGADRDQIVQMRSVF</sequence>
<dbReference type="InterPro" id="IPR033128">
    <property type="entry name" value="Adenylosuccin_syn_Lys_AS"/>
</dbReference>
<dbReference type="FunFam" id="1.10.300.10:FF:000001">
    <property type="entry name" value="Adenylosuccinate synthetase"/>
    <property type="match status" value="1"/>
</dbReference>
<dbReference type="GO" id="GO:0005737">
    <property type="term" value="C:cytoplasm"/>
    <property type="evidence" value="ECO:0007669"/>
    <property type="project" value="UniProtKB-SubCell"/>
</dbReference>
<comment type="subunit">
    <text evidence="1 8">Homodimer.</text>
</comment>
<evidence type="ECO:0000256" key="3">
    <source>
        <dbReference type="ARBA" id="ARBA00022723"/>
    </source>
</evidence>
<dbReference type="Proteomes" id="UP000190229">
    <property type="component" value="Unassembled WGS sequence"/>
</dbReference>
<dbReference type="PANTHER" id="PTHR11846:SF0">
    <property type="entry name" value="ADENYLOSUCCINATE SYNTHETASE"/>
    <property type="match status" value="1"/>
</dbReference>
<feature type="binding site" evidence="8">
    <location>
        <begin position="330"/>
        <end position="332"/>
    </location>
    <ligand>
        <name>GTP</name>
        <dbReference type="ChEBI" id="CHEBI:37565"/>
    </ligand>
</feature>
<comment type="subcellular location">
    <subcellularLocation>
        <location evidence="8">Cytoplasm</location>
    </subcellularLocation>
</comment>
<evidence type="ECO:0000256" key="5">
    <source>
        <dbReference type="ARBA" id="ARBA00022755"/>
    </source>
</evidence>
<comment type="function">
    <text evidence="8">Plays an important role in the de novo pathway of purine nucleotide biosynthesis. Catalyzes the first committed step in the biosynthesis of AMP from IMP.</text>
</comment>
<dbReference type="SMART" id="SM00788">
    <property type="entry name" value="Adenylsucc_synt"/>
    <property type="match status" value="1"/>
</dbReference>
<dbReference type="Gene3D" id="3.40.440.10">
    <property type="entry name" value="Adenylosuccinate Synthetase, subunit A, domain 1"/>
    <property type="match status" value="1"/>
</dbReference>
<dbReference type="InterPro" id="IPR042109">
    <property type="entry name" value="Adenylosuccinate_synth_dom1"/>
</dbReference>
<feature type="binding site" description="in other chain" evidence="8">
    <location>
        <begin position="38"/>
        <end position="41"/>
    </location>
    <ligand>
        <name>IMP</name>
        <dbReference type="ChEBI" id="CHEBI:58053"/>
        <note>ligand shared between dimeric partners</note>
    </ligand>
</feature>
<feature type="active site" evidence="9">
    <location>
        <position position="139"/>
    </location>
</feature>
<keyword evidence="12" id="KW-1185">Reference proteome</keyword>
<dbReference type="FunFam" id="3.90.170.10:FF:000001">
    <property type="entry name" value="Adenylosuccinate synthetase"/>
    <property type="match status" value="1"/>
</dbReference>
<feature type="binding site" evidence="8">
    <location>
        <position position="304"/>
    </location>
    <ligand>
        <name>GTP</name>
        <dbReference type="ChEBI" id="CHEBI:37565"/>
    </ligand>
</feature>
<feature type="binding site" description="in other chain" evidence="8">
    <location>
        <position position="302"/>
    </location>
    <ligand>
        <name>IMP</name>
        <dbReference type="ChEBI" id="CHEBI:58053"/>
        <note>ligand shared between dimeric partners</note>
    </ligand>
</feature>
<dbReference type="CDD" id="cd03108">
    <property type="entry name" value="AdSS"/>
    <property type="match status" value="1"/>
</dbReference>
<organism evidence="11 12">
    <name type="scientific">Ferroacidibacillus organovorans</name>
    <dbReference type="NCBI Taxonomy" id="1765683"/>
    <lineage>
        <taxon>Bacteria</taxon>
        <taxon>Bacillati</taxon>
        <taxon>Bacillota</taxon>
        <taxon>Bacilli</taxon>
        <taxon>Bacillales</taxon>
        <taxon>Alicyclobacillaceae</taxon>
        <taxon>Ferroacidibacillus</taxon>
    </lineage>
</organism>
<protein>
    <recommendedName>
        <fullName evidence="8 10">Adenylosuccinate synthetase</fullName>
        <shortName evidence="8">AMPSase</shortName>
        <shortName evidence="8">AdSS</shortName>
        <ecNumber evidence="8 10">6.3.4.4</ecNumber>
    </recommendedName>
    <alternativeName>
        <fullName evidence="8">IMP--aspartate ligase</fullName>
    </alternativeName>
</protein>
<dbReference type="RefSeq" id="WP_079290768.1">
    <property type="nucleotide sequence ID" value="NZ_MWPS01000023.1"/>
</dbReference>
<feature type="binding site" evidence="8">
    <location>
        <position position="40"/>
    </location>
    <ligand>
        <name>Mg(2+)</name>
        <dbReference type="ChEBI" id="CHEBI:18420"/>
    </ligand>
</feature>
<dbReference type="GO" id="GO:0004019">
    <property type="term" value="F:adenylosuccinate synthase activity"/>
    <property type="evidence" value="ECO:0007669"/>
    <property type="project" value="UniProtKB-UniRule"/>
</dbReference>
<feature type="binding site" evidence="8">
    <location>
        <begin position="298"/>
        <end position="304"/>
    </location>
    <ligand>
        <name>substrate</name>
    </ligand>
</feature>
<keyword evidence="8" id="KW-0963">Cytoplasm</keyword>
<feature type="binding site" description="in other chain" evidence="8">
    <location>
        <position position="223"/>
    </location>
    <ligand>
        <name>IMP</name>
        <dbReference type="ChEBI" id="CHEBI:58053"/>
        <note>ligand shared between dimeric partners</note>
    </ligand>
</feature>
<proteinExistence type="inferred from homology"/>
<evidence type="ECO:0000256" key="9">
    <source>
        <dbReference type="PROSITE-ProRule" id="PRU10134"/>
    </source>
</evidence>